<dbReference type="Proteomes" id="UP000486760">
    <property type="component" value="Unassembled WGS sequence"/>
</dbReference>
<dbReference type="InterPro" id="IPR006143">
    <property type="entry name" value="RND_pump_MFP"/>
</dbReference>
<dbReference type="Gene3D" id="2.40.50.100">
    <property type="match status" value="1"/>
</dbReference>
<evidence type="ECO:0000313" key="5">
    <source>
        <dbReference type="Proteomes" id="UP000486760"/>
    </source>
</evidence>
<dbReference type="RefSeq" id="WP_149326756.1">
    <property type="nucleotide sequence ID" value="NZ_VTPY01000001.1"/>
</dbReference>
<dbReference type="PROSITE" id="PS51257">
    <property type="entry name" value="PROKAR_LIPOPROTEIN"/>
    <property type="match status" value="1"/>
</dbReference>
<dbReference type="SUPFAM" id="SSF111369">
    <property type="entry name" value="HlyD-like secretion proteins"/>
    <property type="match status" value="1"/>
</dbReference>
<protein>
    <submittedName>
        <fullName evidence="4">Efflux RND transporter periplasmic adaptor subunit</fullName>
    </submittedName>
</protein>
<dbReference type="Gene3D" id="1.10.287.470">
    <property type="entry name" value="Helix hairpin bin"/>
    <property type="match status" value="1"/>
</dbReference>
<evidence type="ECO:0000256" key="1">
    <source>
        <dbReference type="ARBA" id="ARBA00009477"/>
    </source>
</evidence>
<comment type="similarity">
    <text evidence="1">Belongs to the membrane fusion protein (MFP) (TC 8.A.1) family.</text>
</comment>
<accession>A0A7V7G451</accession>
<sequence>MKSVSGVLVLLLLALTGCDGEGDNETGEPEARVVKLMEVGAQTHVPSRRFVGRVEAVRTVDLSFRVGGQLVELPPRQGEVIPRGETIARLDTTDYELAARRAEAEYELARREMQRTRQLLESHSVSQSTFDEVRTHYELADVQRDSARQDLSYTSIEAPFDALVTRRLVENHSNVPPNTAVVRVQDVTELRVKINVPESLIRHVDEPDRFVVEAELLSQPGKRFSLAYREHVTEPDEVAQTYEVDFAIVDHEQSDARPGMTASVSVSLVDAVEHGALLIPVDALDKDSNGDFRVWVYRAEERRVEPRQVVVGEIRGETVPVLAGLQQGERIVAAGSHLLTEDVRVRPMEANL</sequence>
<keyword evidence="5" id="KW-1185">Reference proteome</keyword>
<dbReference type="PANTHER" id="PTHR30469:SF20">
    <property type="entry name" value="EFFLUX RND TRANSPORTER PERIPLASMIC ADAPTOR SUBUNIT"/>
    <property type="match status" value="1"/>
</dbReference>
<gene>
    <name evidence="4" type="ORF">F0A17_02545</name>
</gene>
<dbReference type="Pfam" id="PF25967">
    <property type="entry name" value="RND-MFP_C"/>
    <property type="match status" value="1"/>
</dbReference>
<organism evidence="4 5">
    <name type="scientific">Billgrantia pellis</name>
    <dbReference type="NCBI Taxonomy" id="2606936"/>
    <lineage>
        <taxon>Bacteria</taxon>
        <taxon>Pseudomonadati</taxon>
        <taxon>Pseudomonadota</taxon>
        <taxon>Gammaproteobacteria</taxon>
        <taxon>Oceanospirillales</taxon>
        <taxon>Halomonadaceae</taxon>
        <taxon>Billgrantia</taxon>
    </lineage>
</organism>
<evidence type="ECO:0000256" key="2">
    <source>
        <dbReference type="SAM" id="Coils"/>
    </source>
</evidence>
<name>A0A7V7G451_9GAMM</name>
<reference evidence="4 5" key="1">
    <citation type="submission" date="2019-08" db="EMBL/GenBank/DDBJ databases">
        <title>Bioinformatics analysis of the strain L3 and L5.</title>
        <authorList>
            <person name="Li X."/>
        </authorList>
    </citation>
    <scope>NUCLEOTIDE SEQUENCE [LARGE SCALE GENOMIC DNA]</scope>
    <source>
        <strain evidence="4 5">L5</strain>
    </source>
</reference>
<feature type="coiled-coil region" evidence="2">
    <location>
        <begin position="92"/>
        <end position="119"/>
    </location>
</feature>
<proteinExistence type="inferred from homology"/>
<evidence type="ECO:0000259" key="3">
    <source>
        <dbReference type="Pfam" id="PF25967"/>
    </source>
</evidence>
<dbReference type="GO" id="GO:1990281">
    <property type="term" value="C:efflux pump complex"/>
    <property type="evidence" value="ECO:0007669"/>
    <property type="project" value="TreeGrafter"/>
</dbReference>
<dbReference type="NCBIfam" id="TIGR01730">
    <property type="entry name" value="RND_mfp"/>
    <property type="match status" value="1"/>
</dbReference>
<dbReference type="AlphaFoldDB" id="A0A7V7G451"/>
<dbReference type="InterPro" id="IPR058627">
    <property type="entry name" value="MdtA-like_C"/>
</dbReference>
<keyword evidence="2" id="KW-0175">Coiled coil</keyword>
<feature type="domain" description="Multidrug resistance protein MdtA-like C-terminal permuted SH3" evidence="3">
    <location>
        <begin position="276"/>
        <end position="335"/>
    </location>
</feature>
<comment type="caution">
    <text evidence="4">The sequence shown here is derived from an EMBL/GenBank/DDBJ whole genome shotgun (WGS) entry which is preliminary data.</text>
</comment>
<evidence type="ECO:0000313" key="4">
    <source>
        <dbReference type="EMBL" id="KAA0014546.1"/>
    </source>
</evidence>
<dbReference type="EMBL" id="VTPY01000001">
    <property type="protein sequence ID" value="KAA0014546.1"/>
    <property type="molecule type" value="Genomic_DNA"/>
</dbReference>
<dbReference type="PANTHER" id="PTHR30469">
    <property type="entry name" value="MULTIDRUG RESISTANCE PROTEIN MDTA"/>
    <property type="match status" value="1"/>
</dbReference>
<dbReference type="Gene3D" id="2.40.30.170">
    <property type="match status" value="1"/>
</dbReference>
<dbReference type="Gene3D" id="2.40.420.20">
    <property type="match status" value="1"/>
</dbReference>
<dbReference type="GO" id="GO:0015562">
    <property type="term" value="F:efflux transmembrane transporter activity"/>
    <property type="evidence" value="ECO:0007669"/>
    <property type="project" value="TreeGrafter"/>
</dbReference>